<dbReference type="Pfam" id="PF02449">
    <property type="entry name" value="Glyco_hydro_42"/>
    <property type="match status" value="1"/>
</dbReference>
<feature type="domain" description="Glycoside hydrolase family 42 N-terminal" evidence="3">
    <location>
        <begin position="43"/>
        <end position="228"/>
    </location>
</feature>
<evidence type="ECO:0000259" key="3">
    <source>
        <dbReference type="Pfam" id="PF02449"/>
    </source>
</evidence>
<dbReference type="Proteomes" id="UP000799779">
    <property type="component" value="Unassembled WGS sequence"/>
</dbReference>
<evidence type="ECO:0000313" key="6">
    <source>
        <dbReference type="Proteomes" id="UP000799779"/>
    </source>
</evidence>
<accession>A0A6A5WVM8</accession>
<reference evidence="5" key="1">
    <citation type="journal article" date="2020" name="Stud. Mycol.">
        <title>101 Dothideomycetes genomes: a test case for predicting lifestyles and emergence of pathogens.</title>
        <authorList>
            <person name="Haridas S."/>
            <person name="Albert R."/>
            <person name="Binder M."/>
            <person name="Bloem J."/>
            <person name="Labutti K."/>
            <person name="Salamov A."/>
            <person name="Andreopoulos B."/>
            <person name="Baker S."/>
            <person name="Barry K."/>
            <person name="Bills G."/>
            <person name="Bluhm B."/>
            <person name="Cannon C."/>
            <person name="Castanera R."/>
            <person name="Culley D."/>
            <person name="Daum C."/>
            <person name="Ezra D."/>
            <person name="Gonzalez J."/>
            <person name="Henrissat B."/>
            <person name="Kuo A."/>
            <person name="Liang C."/>
            <person name="Lipzen A."/>
            <person name="Lutzoni F."/>
            <person name="Magnuson J."/>
            <person name="Mondo S."/>
            <person name="Nolan M."/>
            <person name="Ohm R."/>
            <person name="Pangilinan J."/>
            <person name="Park H.-J."/>
            <person name="Ramirez L."/>
            <person name="Alfaro M."/>
            <person name="Sun H."/>
            <person name="Tritt A."/>
            <person name="Yoshinaga Y."/>
            <person name="Zwiers L.-H."/>
            <person name="Turgeon B."/>
            <person name="Goodwin S."/>
            <person name="Spatafora J."/>
            <person name="Crous P."/>
            <person name="Grigoriev I."/>
        </authorList>
    </citation>
    <scope>NUCLEOTIDE SEQUENCE</scope>
    <source>
        <strain evidence="5">CBS 123094</strain>
    </source>
</reference>
<protein>
    <submittedName>
        <fullName evidence="5">Glycoside hydrolase family 35 protein</fullName>
    </submittedName>
</protein>
<name>A0A6A5WVM8_9PLEO</name>
<evidence type="ECO:0000256" key="2">
    <source>
        <dbReference type="ARBA" id="ARBA00023295"/>
    </source>
</evidence>
<dbReference type="InterPro" id="IPR040719">
    <property type="entry name" value="DUF5597"/>
</dbReference>
<dbReference type="FunFam" id="3.20.20.80:FF:000135">
    <property type="entry name" value="Beta-galactosidase, putative, bgl35A"/>
    <property type="match status" value="1"/>
</dbReference>
<dbReference type="Pfam" id="PF18120">
    <property type="entry name" value="DUF5597"/>
    <property type="match status" value="1"/>
</dbReference>
<dbReference type="AlphaFoldDB" id="A0A6A5WVM8"/>
<keyword evidence="6" id="KW-1185">Reference proteome</keyword>
<feature type="domain" description="DUF5597" evidence="4">
    <location>
        <begin position="392"/>
        <end position="523"/>
    </location>
</feature>
<dbReference type="OrthoDB" id="1657402at2759"/>
<dbReference type="GO" id="GO:0004565">
    <property type="term" value="F:beta-galactosidase activity"/>
    <property type="evidence" value="ECO:0007669"/>
    <property type="project" value="InterPro"/>
</dbReference>
<evidence type="ECO:0000256" key="1">
    <source>
        <dbReference type="ARBA" id="ARBA00022801"/>
    </source>
</evidence>
<proteinExistence type="predicted"/>
<keyword evidence="2" id="KW-0326">Glycosidase</keyword>
<evidence type="ECO:0000313" key="5">
    <source>
        <dbReference type="EMBL" id="KAF2005657.1"/>
    </source>
</evidence>
<evidence type="ECO:0000259" key="4">
    <source>
        <dbReference type="Pfam" id="PF18120"/>
    </source>
</evidence>
<sequence length="563" mass="62428">MKSAAALPCLSKAASTWQLHVDGKPYLILGGQVQNSSLSSAEHMKPIWKRLVDMGINTVLGPVSWEDIEPTEGAFEFKELDAILDGARSHGLRLVLLWFGSFKNGMSTYAPSWVKKDAQRFPRAQVQAAHGSLKTVEVLSVFSQQCVDADAKAFATFMRHLKAVDQQRTVIMVQVENESGLLTDTRDRSHTAETTFRAPPDKQLLNFLERQWSTLDASFTSMFQQFWAYKDTSTSLDWEGYFGKSQWTDELFMAYHYARYLNQVAAAGKAEYSLPLFINVWLPKPESLSPVEGLAAGGHRPGIYPSGGATSSVLNIWEEFAPSIDFISPDIYSADYTDTCDIYGMRDQALFIPEQRRDAFGARRMSQAIGTYGAIGVCPFAIDTLTGNVPFAPLYKLLQPLSTIILAAQARPNASFGFYFDEYDSNKPGQEKIYKKCFGNYKLTITRAFVLGQPGPGTGLILETGPSKFVLVGMGFKVQFQSLSTSSHFTGILTYKEKRVSDAEKGVLETVRSLNGDETKSGAWCNMPNDNPDYGDQYIPMTCPAGTMISEVEVYSLERARAS</sequence>
<organism evidence="5 6">
    <name type="scientific">Amniculicola lignicola CBS 123094</name>
    <dbReference type="NCBI Taxonomy" id="1392246"/>
    <lineage>
        <taxon>Eukaryota</taxon>
        <taxon>Fungi</taxon>
        <taxon>Dikarya</taxon>
        <taxon>Ascomycota</taxon>
        <taxon>Pezizomycotina</taxon>
        <taxon>Dothideomycetes</taxon>
        <taxon>Pleosporomycetidae</taxon>
        <taxon>Pleosporales</taxon>
        <taxon>Amniculicolaceae</taxon>
        <taxon>Amniculicola</taxon>
    </lineage>
</organism>
<keyword evidence="1 5" id="KW-0378">Hydrolase</keyword>
<dbReference type="GO" id="GO:0009341">
    <property type="term" value="C:beta-galactosidase complex"/>
    <property type="evidence" value="ECO:0007669"/>
    <property type="project" value="InterPro"/>
</dbReference>
<dbReference type="GO" id="GO:0005975">
    <property type="term" value="P:carbohydrate metabolic process"/>
    <property type="evidence" value="ECO:0007669"/>
    <property type="project" value="InterPro"/>
</dbReference>
<gene>
    <name evidence="5" type="ORF">P154DRAFT_424271</name>
</gene>
<dbReference type="InterPro" id="IPR017853">
    <property type="entry name" value="GH"/>
</dbReference>
<dbReference type="Gene3D" id="2.60.220.20">
    <property type="entry name" value="putative beta-Galactosidase from caulobacter crescentus"/>
    <property type="match status" value="1"/>
</dbReference>
<dbReference type="SUPFAM" id="SSF51445">
    <property type="entry name" value="(Trans)glycosidases"/>
    <property type="match status" value="1"/>
</dbReference>
<dbReference type="Gene3D" id="3.20.20.80">
    <property type="entry name" value="Glycosidases"/>
    <property type="match status" value="1"/>
</dbReference>
<dbReference type="EMBL" id="ML977562">
    <property type="protein sequence ID" value="KAF2005657.1"/>
    <property type="molecule type" value="Genomic_DNA"/>
</dbReference>
<dbReference type="InterPro" id="IPR013529">
    <property type="entry name" value="Glyco_hydro_42_N"/>
</dbReference>